<dbReference type="SUPFAM" id="SSF58038">
    <property type="entry name" value="SNARE fusion complex"/>
    <property type="match status" value="1"/>
</dbReference>
<keyword evidence="9" id="KW-0175">Coiled coil</keyword>
<comment type="subcellular location">
    <subcellularLocation>
        <location evidence="1">Golgi apparatus membrane</location>
        <topology evidence="1">Single-pass type IV membrane protein</topology>
    </subcellularLocation>
</comment>
<dbReference type="PANTHER" id="PTHR21230">
    <property type="entry name" value="VESICLE TRANSPORT V-SNARE PROTEIN VTI1-RELATED"/>
    <property type="match status" value="1"/>
</dbReference>
<name>A0A7S4KJ78_9EUKA</name>
<evidence type="ECO:0000256" key="9">
    <source>
        <dbReference type="SAM" id="Coils"/>
    </source>
</evidence>
<feature type="transmembrane region" description="Helical" evidence="10">
    <location>
        <begin position="204"/>
        <end position="224"/>
    </location>
</feature>
<evidence type="ECO:0000256" key="1">
    <source>
        <dbReference type="ARBA" id="ARBA00004409"/>
    </source>
</evidence>
<dbReference type="GO" id="GO:0031201">
    <property type="term" value="C:SNARE complex"/>
    <property type="evidence" value="ECO:0007669"/>
    <property type="project" value="TreeGrafter"/>
</dbReference>
<dbReference type="GO" id="GO:0031902">
    <property type="term" value="C:late endosome membrane"/>
    <property type="evidence" value="ECO:0007669"/>
    <property type="project" value="TreeGrafter"/>
</dbReference>
<dbReference type="PIRSF" id="PIRSF028865">
    <property type="entry name" value="Membrin-2"/>
    <property type="match status" value="1"/>
</dbReference>
<dbReference type="InterPro" id="IPR027027">
    <property type="entry name" value="GOSR2/Membrin/Bos1"/>
</dbReference>
<dbReference type="GO" id="GO:0000149">
    <property type="term" value="F:SNARE binding"/>
    <property type="evidence" value="ECO:0007669"/>
    <property type="project" value="TreeGrafter"/>
</dbReference>
<keyword evidence="6" id="KW-0333">Golgi apparatus</keyword>
<keyword evidence="3 10" id="KW-0812">Transmembrane</keyword>
<keyword evidence="7 8" id="KW-0472">Membrane</keyword>
<reference evidence="11" key="1">
    <citation type="submission" date="2021-01" db="EMBL/GenBank/DDBJ databases">
        <authorList>
            <person name="Corre E."/>
            <person name="Pelletier E."/>
            <person name="Niang G."/>
            <person name="Scheremetjew M."/>
            <person name="Finn R."/>
            <person name="Kale V."/>
            <person name="Holt S."/>
            <person name="Cochrane G."/>
            <person name="Meng A."/>
            <person name="Brown T."/>
            <person name="Cohen L."/>
        </authorList>
    </citation>
    <scope>NUCLEOTIDE SEQUENCE</scope>
    <source>
        <strain evidence="11">SoJaBio B1-5/56/2</strain>
    </source>
</reference>
<proteinExistence type="predicted"/>
<evidence type="ECO:0000256" key="5">
    <source>
        <dbReference type="ARBA" id="ARBA00022989"/>
    </source>
</evidence>
<gene>
    <name evidence="11" type="ORF">NAES01612_LOCUS7515</name>
</gene>
<evidence type="ECO:0000256" key="7">
    <source>
        <dbReference type="ARBA" id="ARBA00023136"/>
    </source>
</evidence>
<dbReference type="AlphaFoldDB" id="A0A7S4KJ78"/>
<sequence>MAMSKVGLRHKEAYRILIDVRSQLERLEAFSSSLKETSPHDLKSRFRADCDAMKDGLNELEKKVELARCSLAESRHRLGSGKGPDTWEIRLNEMSKEVVEMRNCFAALQKRCPIDLKEAKAQLFDGTTVHIDMGYAGEQRDLLDSSNRIADQLIEQGLGIHSKLTSQGDIMKGARKKLLDMGVTMGLSNSVLRMIEQREFTDKVIVLVGIIVTSLFLYFFYYFVKG</sequence>
<dbReference type="GO" id="GO:0005789">
    <property type="term" value="C:endoplasmic reticulum membrane"/>
    <property type="evidence" value="ECO:0007669"/>
    <property type="project" value="TreeGrafter"/>
</dbReference>
<dbReference type="GO" id="GO:0000139">
    <property type="term" value="C:Golgi membrane"/>
    <property type="evidence" value="ECO:0007669"/>
    <property type="project" value="UniProtKB-SubCell"/>
</dbReference>
<keyword evidence="4 8" id="KW-0653">Protein transport</keyword>
<evidence type="ECO:0000256" key="3">
    <source>
        <dbReference type="ARBA" id="ARBA00022692"/>
    </source>
</evidence>
<keyword evidence="5 10" id="KW-1133">Transmembrane helix</keyword>
<evidence type="ECO:0000256" key="2">
    <source>
        <dbReference type="ARBA" id="ARBA00022448"/>
    </source>
</evidence>
<dbReference type="GO" id="GO:0005484">
    <property type="term" value="F:SNAP receptor activity"/>
    <property type="evidence" value="ECO:0007669"/>
    <property type="project" value="InterPro"/>
</dbReference>
<evidence type="ECO:0000313" key="11">
    <source>
        <dbReference type="EMBL" id="CAE2296759.1"/>
    </source>
</evidence>
<evidence type="ECO:0000256" key="8">
    <source>
        <dbReference type="PIRNR" id="PIRNR028865"/>
    </source>
</evidence>
<evidence type="ECO:0000256" key="6">
    <source>
        <dbReference type="ARBA" id="ARBA00023034"/>
    </source>
</evidence>
<dbReference type="EMBL" id="HBKR01011289">
    <property type="protein sequence ID" value="CAE2296759.1"/>
    <property type="molecule type" value="Transcribed_RNA"/>
</dbReference>
<keyword evidence="2 8" id="KW-0813">Transport</keyword>
<feature type="coiled-coil region" evidence="9">
    <location>
        <begin position="43"/>
        <end position="77"/>
    </location>
</feature>
<organism evidence="11">
    <name type="scientific">Paramoeba aestuarina</name>
    <dbReference type="NCBI Taxonomy" id="180227"/>
    <lineage>
        <taxon>Eukaryota</taxon>
        <taxon>Amoebozoa</taxon>
        <taxon>Discosea</taxon>
        <taxon>Flabellinia</taxon>
        <taxon>Dactylopodida</taxon>
        <taxon>Paramoebidae</taxon>
        <taxon>Paramoeba</taxon>
    </lineage>
</organism>
<dbReference type="GO" id="GO:0015031">
    <property type="term" value="P:protein transport"/>
    <property type="evidence" value="ECO:0007669"/>
    <property type="project" value="UniProtKB-KW"/>
</dbReference>
<dbReference type="GO" id="GO:0012507">
    <property type="term" value="C:ER to Golgi transport vesicle membrane"/>
    <property type="evidence" value="ECO:0007669"/>
    <property type="project" value="TreeGrafter"/>
</dbReference>
<dbReference type="GO" id="GO:0006906">
    <property type="term" value="P:vesicle fusion"/>
    <property type="evidence" value="ECO:0007669"/>
    <property type="project" value="TreeGrafter"/>
</dbReference>
<accession>A0A7S4KJ78</accession>
<evidence type="ECO:0000256" key="4">
    <source>
        <dbReference type="ARBA" id="ARBA00022927"/>
    </source>
</evidence>
<dbReference type="PANTHER" id="PTHR21230:SF1">
    <property type="entry name" value="GOLGI SNAP RECEPTOR COMPLEX MEMBER 2"/>
    <property type="match status" value="1"/>
</dbReference>
<evidence type="ECO:0000256" key="10">
    <source>
        <dbReference type="SAM" id="Phobius"/>
    </source>
</evidence>
<protein>
    <submittedName>
        <fullName evidence="11">Uncharacterized protein</fullName>
    </submittedName>
</protein>
<dbReference type="Pfam" id="PF12352">
    <property type="entry name" value="V-SNARE_C"/>
    <property type="match status" value="1"/>
</dbReference>